<evidence type="ECO:0000313" key="5">
    <source>
        <dbReference type="EMBL" id="MCV9886168.1"/>
    </source>
</evidence>
<dbReference type="SUPFAM" id="SSF47413">
    <property type="entry name" value="lambda repressor-like DNA-binding domains"/>
    <property type="match status" value="1"/>
</dbReference>
<dbReference type="InterPro" id="IPR000843">
    <property type="entry name" value="HTH_LacI"/>
</dbReference>
<dbReference type="Pfam" id="PF13377">
    <property type="entry name" value="Peripla_BP_3"/>
    <property type="match status" value="1"/>
</dbReference>
<dbReference type="InterPro" id="IPR010982">
    <property type="entry name" value="Lambda_DNA-bd_dom_sf"/>
</dbReference>
<dbReference type="InterPro" id="IPR046335">
    <property type="entry name" value="LacI/GalR-like_sensor"/>
</dbReference>
<dbReference type="PANTHER" id="PTHR30146:SF109">
    <property type="entry name" value="HTH-TYPE TRANSCRIPTIONAL REGULATOR GALS"/>
    <property type="match status" value="1"/>
</dbReference>
<dbReference type="Proteomes" id="UP001526147">
    <property type="component" value="Unassembled WGS sequence"/>
</dbReference>
<evidence type="ECO:0000259" key="4">
    <source>
        <dbReference type="PROSITE" id="PS50932"/>
    </source>
</evidence>
<keyword evidence="3" id="KW-0804">Transcription</keyword>
<dbReference type="Gene3D" id="3.40.50.2300">
    <property type="match status" value="2"/>
</dbReference>
<reference evidence="5 6" key="1">
    <citation type="submission" date="2022-10" db="EMBL/GenBank/DDBJ databases">
        <title>Draft genome assembly of moderately radiation resistant bacterium Metabacillus halosaccharovorans.</title>
        <authorList>
            <person name="Pal S."/>
            <person name="Gopinathan A."/>
        </authorList>
    </citation>
    <scope>NUCLEOTIDE SEQUENCE [LARGE SCALE GENOMIC DNA]</scope>
    <source>
        <strain evidence="5 6">VITHBRA001</strain>
    </source>
</reference>
<dbReference type="InterPro" id="IPR028082">
    <property type="entry name" value="Peripla_BP_I"/>
</dbReference>
<evidence type="ECO:0000256" key="2">
    <source>
        <dbReference type="ARBA" id="ARBA00023125"/>
    </source>
</evidence>
<dbReference type="CDD" id="cd01392">
    <property type="entry name" value="HTH_LacI"/>
    <property type="match status" value="1"/>
</dbReference>
<dbReference type="PANTHER" id="PTHR30146">
    <property type="entry name" value="LACI-RELATED TRANSCRIPTIONAL REPRESSOR"/>
    <property type="match status" value="1"/>
</dbReference>
<name>A0ABT3DGH5_9BACI</name>
<dbReference type="CDD" id="cd06294">
    <property type="entry name" value="PBP1_MalR-like"/>
    <property type="match status" value="1"/>
</dbReference>
<keyword evidence="1" id="KW-0805">Transcription regulation</keyword>
<evidence type="ECO:0000313" key="6">
    <source>
        <dbReference type="Proteomes" id="UP001526147"/>
    </source>
</evidence>
<organism evidence="5 6">
    <name type="scientific">Metabacillus halosaccharovorans</name>
    <dbReference type="NCBI Taxonomy" id="930124"/>
    <lineage>
        <taxon>Bacteria</taxon>
        <taxon>Bacillati</taxon>
        <taxon>Bacillota</taxon>
        <taxon>Bacilli</taxon>
        <taxon>Bacillales</taxon>
        <taxon>Bacillaceae</taxon>
        <taxon>Metabacillus</taxon>
    </lineage>
</organism>
<sequence>MVTIKDVAKLANVAPSTVSRVIANNPRISEKTKRRVREVMEELGYHPNFQARNLASKSSKSIGVIMPNSTYHAFQNPFFPEVLRGISMNAHENLFGIYLSTGSTEEEIHEEIVSMVQGRRVDGIVMLYSRVNDLSMRYLHECQFPFTVVGRPYENEDRVTFVDNDNIYITKQVTNYLIQLGHRDVAIIGGSKDFVVTLDRINGYKKALEEAGISFRPEYIVHEDSTKNSIKTAVTSLMALPSPPTGIVTMDDMVAYEATSHLEKLGLLVPHDISIVGFNNLMLSEHSKPPLTSVDTSTYELGYHAANCLIEKIKEPSMLAKRITIPTKFIERKSCAQRGTHNI</sequence>
<dbReference type="EMBL" id="JAOYEY010000036">
    <property type="protein sequence ID" value="MCV9886168.1"/>
    <property type="molecule type" value="Genomic_DNA"/>
</dbReference>
<dbReference type="SUPFAM" id="SSF53822">
    <property type="entry name" value="Periplasmic binding protein-like I"/>
    <property type="match status" value="1"/>
</dbReference>
<proteinExistence type="predicted"/>
<dbReference type="Pfam" id="PF00356">
    <property type="entry name" value="LacI"/>
    <property type="match status" value="1"/>
</dbReference>
<evidence type="ECO:0000256" key="3">
    <source>
        <dbReference type="ARBA" id="ARBA00023163"/>
    </source>
</evidence>
<comment type="caution">
    <text evidence="5">The sequence shown here is derived from an EMBL/GenBank/DDBJ whole genome shotgun (WGS) entry which is preliminary data.</text>
</comment>
<dbReference type="RefSeq" id="WP_264142809.1">
    <property type="nucleotide sequence ID" value="NZ_JAOYEY010000036.1"/>
</dbReference>
<dbReference type="Gene3D" id="1.10.260.40">
    <property type="entry name" value="lambda repressor-like DNA-binding domains"/>
    <property type="match status" value="1"/>
</dbReference>
<keyword evidence="2" id="KW-0238">DNA-binding</keyword>
<dbReference type="PROSITE" id="PS50932">
    <property type="entry name" value="HTH_LACI_2"/>
    <property type="match status" value="1"/>
</dbReference>
<dbReference type="SMART" id="SM00354">
    <property type="entry name" value="HTH_LACI"/>
    <property type="match status" value="1"/>
</dbReference>
<gene>
    <name evidence="5" type="ORF">OIH86_10910</name>
</gene>
<accession>A0ABT3DGH5</accession>
<keyword evidence="6" id="KW-1185">Reference proteome</keyword>
<feature type="domain" description="HTH lacI-type" evidence="4">
    <location>
        <begin position="2"/>
        <end position="56"/>
    </location>
</feature>
<evidence type="ECO:0000256" key="1">
    <source>
        <dbReference type="ARBA" id="ARBA00023015"/>
    </source>
</evidence>
<protein>
    <submittedName>
        <fullName evidence="5">LacI family transcriptional regulator</fullName>
    </submittedName>
</protein>